<dbReference type="PANTHER" id="PTHR48090">
    <property type="entry name" value="UNDECAPRENYL-PHOSPHATE 4-DEOXY-4-FORMAMIDO-L-ARABINOSE TRANSFERASE-RELATED"/>
    <property type="match status" value="1"/>
</dbReference>
<feature type="compositionally biased region" description="Basic and acidic residues" evidence="2">
    <location>
        <begin position="346"/>
        <end position="355"/>
    </location>
</feature>
<gene>
    <name evidence="4" type="ORF">Ato02nite_060690</name>
</gene>
<feature type="compositionally biased region" description="Low complexity" evidence="2">
    <location>
        <begin position="225"/>
        <end position="237"/>
    </location>
</feature>
<dbReference type="Proteomes" id="UP000677082">
    <property type="component" value="Unassembled WGS sequence"/>
</dbReference>
<evidence type="ECO:0000313" key="5">
    <source>
        <dbReference type="Proteomes" id="UP000677082"/>
    </source>
</evidence>
<dbReference type="AlphaFoldDB" id="A0A919TG48"/>
<feature type="domain" description="Glycosyltransferase 2-like" evidence="3">
    <location>
        <begin position="18"/>
        <end position="150"/>
    </location>
</feature>
<proteinExistence type="inferred from homology"/>
<dbReference type="PANTHER" id="PTHR48090:SF7">
    <property type="entry name" value="RFBJ PROTEIN"/>
    <property type="match status" value="1"/>
</dbReference>
<dbReference type="Gene3D" id="3.90.550.10">
    <property type="entry name" value="Spore Coat Polysaccharide Biosynthesis Protein SpsA, Chain A"/>
    <property type="match status" value="1"/>
</dbReference>
<dbReference type="InterPro" id="IPR029044">
    <property type="entry name" value="Nucleotide-diphossugar_trans"/>
</dbReference>
<feature type="region of interest" description="Disordered" evidence="2">
    <location>
        <begin position="225"/>
        <end position="381"/>
    </location>
</feature>
<comment type="similarity">
    <text evidence="1">Belongs to the glycosyltransferase 2 family.</text>
</comment>
<comment type="caution">
    <text evidence="4">The sequence shown here is derived from an EMBL/GenBank/DDBJ whole genome shotgun (WGS) entry which is preliminary data.</text>
</comment>
<feature type="compositionally biased region" description="Basic and acidic residues" evidence="2">
    <location>
        <begin position="308"/>
        <end position="324"/>
    </location>
</feature>
<dbReference type="InterPro" id="IPR050256">
    <property type="entry name" value="Glycosyltransferase_2"/>
</dbReference>
<keyword evidence="5" id="KW-1185">Reference proteome</keyword>
<accession>A0A919TG48</accession>
<dbReference type="Pfam" id="PF00535">
    <property type="entry name" value="Glycos_transf_2"/>
    <property type="match status" value="1"/>
</dbReference>
<sequence length="381" mass="40625">MRDPGGLPLMLRGLPAVDEVIVVTDGPAADTAAVVRSARPDALVIRPGRTGSGNALASGVAASSGDVVVTLNGDGSTDPAEIPRYVAALTDGADVALGSRYLTGGRDLTGGRFRRWLNLLLIGVVNALFGTQRTDPGFGYAAFWRDAIDDLDLPDPSARHAGAWGDGPEMQPLLAVRPAARGLRVTEVSSVAYPRMNSGERAGLRHWIRVITAEYRLRGGRHAAAVDPDAPTVPMAPSWRQTDRQPAGEPLWGPPSRRPSPGRDLWRAGENPAPHTSTRPTGNGKHSWRSSYPGRPAPAGFGVGNRTADLKPRSAEDQRPDPAKVRSMPPQPPAGPREVGGKRRRLEGYRQRPDLRLINGQGTGGPRTRSGRLRPVPPQNP</sequence>
<name>A0A919TG48_9ACTN</name>
<evidence type="ECO:0000313" key="4">
    <source>
        <dbReference type="EMBL" id="GIM94276.1"/>
    </source>
</evidence>
<reference evidence="4 5" key="1">
    <citation type="submission" date="2021-03" db="EMBL/GenBank/DDBJ databases">
        <title>Whole genome shotgun sequence of Actinoplanes toevensis NBRC 105298.</title>
        <authorList>
            <person name="Komaki H."/>
            <person name="Tamura T."/>
        </authorList>
    </citation>
    <scope>NUCLEOTIDE SEQUENCE [LARGE SCALE GENOMIC DNA]</scope>
    <source>
        <strain evidence="4 5">NBRC 105298</strain>
    </source>
</reference>
<evidence type="ECO:0000256" key="1">
    <source>
        <dbReference type="ARBA" id="ARBA00006739"/>
    </source>
</evidence>
<evidence type="ECO:0000259" key="3">
    <source>
        <dbReference type="Pfam" id="PF00535"/>
    </source>
</evidence>
<organism evidence="4 5">
    <name type="scientific">Paractinoplanes toevensis</name>
    <dbReference type="NCBI Taxonomy" id="571911"/>
    <lineage>
        <taxon>Bacteria</taxon>
        <taxon>Bacillati</taxon>
        <taxon>Actinomycetota</taxon>
        <taxon>Actinomycetes</taxon>
        <taxon>Micromonosporales</taxon>
        <taxon>Micromonosporaceae</taxon>
        <taxon>Paractinoplanes</taxon>
    </lineage>
</organism>
<dbReference type="InterPro" id="IPR001173">
    <property type="entry name" value="Glyco_trans_2-like"/>
</dbReference>
<dbReference type="CDD" id="cd04179">
    <property type="entry name" value="DPM_DPG-synthase_like"/>
    <property type="match status" value="1"/>
</dbReference>
<dbReference type="SUPFAM" id="SSF53448">
    <property type="entry name" value="Nucleotide-diphospho-sugar transferases"/>
    <property type="match status" value="1"/>
</dbReference>
<evidence type="ECO:0000256" key="2">
    <source>
        <dbReference type="SAM" id="MobiDB-lite"/>
    </source>
</evidence>
<protein>
    <recommendedName>
        <fullName evidence="3">Glycosyltransferase 2-like domain-containing protein</fullName>
    </recommendedName>
</protein>
<dbReference type="EMBL" id="BOQN01000079">
    <property type="protein sequence ID" value="GIM94276.1"/>
    <property type="molecule type" value="Genomic_DNA"/>
</dbReference>